<dbReference type="GO" id="GO:0061909">
    <property type="term" value="P:autophagosome-lysosome fusion"/>
    <property type="evidence" value="ECO:0007669"/>
    <property type="project" value="TreeGrafter"/>
</dbReference>
<name>A0A8K0NYZ8_LADFU</name>
<dbReference type="Pfam" id="PF23069">
    <property type="entry name" value="DUF7042"/>
    <property type="match status" value="1"/>
</dbReference>
<accession>A0A8K0NYZ8</accession>
<dbReference type="EMBL" id="KZ308316">
    <property type="protein sequence ID" value="KAG8227256.1"/>
    <property type="molecule type" value="Genomic_DNA"/>
</dbReference>
<protein>
    <submittedName>
        <fullName evidence="4">Uncharacterized protein</fullName>
    </submittedName>
</protein>
<feature type="domain" description="DUF7043" evidence="3">
    <location>
        <begin position="394"/>
        <end position="463"/>
    </location>
</feature>
<gene>
    <name evidence="4" type="ORF">J437_LFUL003987</name>
</gene>
<proteinExistence type="predicted"/>
<dbReference type="AlphaFoldDB" id="A0A8K0NYZ8"/>
<feature type="compositionally biased region" description="Low complexity" evidence="1">
    <location>
        <begin position="334"/>
        <end position="363"/>
    </location>
</feature>
<organism evidence="4 5">
    <name type="scientific">Ladona fulva</name>
    <name type="common">Scarce chaser dragonfly</name>
    <name type="synonym">Libellula fulva</name>
    <dbReference type="NCBI Taxonomy" id="123851"/>
    <lineage>
        <taxon>Eukaryota</taxon>
        <taxon>Metazoa</taxon>
        <taxon>Ecdysozoa</taxon>
        <taxon>Arthropoda</taxon>
        <taxon>Hexapoda</taxon>
        <taxon>Insecta</taxon>
        <taxon>Pterygota</taxon>
        <taxon>Palaeoptera</taxon>
        <taxon>Odonata</taxon>
        <taxon>Epiprocta</taxon>
        <taxon>Anisoptera</taxon>
        <taxon>Libelluloidea</taxon>
        <taxon>Libellulidae</taxon>
        <taxon>Ladona</taxon>
    </lineage>
</organism>
<evidence type="ECO:0000259" key="2">
    <source>
        <dbReference type="Pfam" id="PF23069"/>
    </source>
</evidence>
<comment type="caution">
    <text evidence="4">The sequence shown here is derived from an EMBL/GenBank/DDBJ whole genome shotgun (WGS) entry which is preliminary data.</text>
</comment>
<dbReference type="Proteomes" id="UP000792457">
    <property type="component" value="Unassembled WGS sequence"/>
</dbReference>
<dbReference type="Pfam" id="PF23070">
    <property type="entry name" value="DUF7043"/>
    <property type="match status" value="1"/>
</dbReference>
<feature type="domain" description="DUF7042" evidence="2">
    <location>
        <begin position="162"/>
        <end position="292"/>
    </location>
</feature>
<keyword evidence="5" id="KW-1185">Reference proteome</keyword>
<feature type="region of interest" description="Disordered" evidence="1">
    <location>
        <begin position="334"/>
        <end position="390"/>
    </location>
</feature>
<dbReference type="InterPro" id="IPR055470">
    <property type="entry name" value="DUF7042"/>
</dbReference>
<evidence type="ECO:0000313" key="5">
    <source>
        <dbReference type="Proteomes" id="UP000792457"/>
    </source>
</evidence>
<evidence type="ECO:0000259" key="3">
    <source>
        <dbReference type="Pfam" id="PF23070"/>
    </source>
</evidence>
<reference evidence="4" key="2">
    <citation type="submission" date="2017-10" db="EMBL/GenBank/DDBJ databases">
        <title>Ladona fulva Genome sequencing and assembly.</title>
        <authorList>
            <person name="Murali S."/>
            <person name="Richards S."/>
            <person name="Bandaranaike D."/>
            <person name="Bellair M."/>
            <person name="Blankenburg K."/>
            <person name="Chao H."/>
            <person name="Dinh H."/>
            <person name="Doddapaneni H."/>
            <person name="Dugan-Rocha S."/>
            <person name="Elkadiri S."/>
            <person name="Gnanaolivu R."/>
            <person name="Hernandez B."/>
            <person name="Skinner E."/>
            <person name="Javaid M."/>
            <person name="Lee S."/>
            <person name="Li M."/>
            <person name="Ming W."/>
            <person name="Munidasa M."/>
            <person name="Muniz J."/>
            <person name="Nguyen L."/>
            <person name="Hughes D."/>
            <person name="Osuji N."/>
            <person name="Pu L.-L."/>
            <person name="Puazo M."/>
            <person name="Qu C."/>
            <person name="Quiroz J."/>
            <person name="Raj R."/>
            <person name="Weissenberger G."/>
            <person name="Xin Y."/>
            <person name="Zou X."/>
            <person name="Han Y."/>
            <person name="Worley K."/>
            <person name="Muzny D."/>
            <person name="Gibbs R."/>
        </authorList>
    </citation>
    <scope>NUCLEOTIDE SEQUENCE</scope>
    <source>
        <strain evidence="4">Sampled in the wild</strain>
    </source>
</reference>
<dbReference type="OrthoDB" id="9979716at2759"/>
<dbReference type="InterPro" id="IPR055471">
    <property type="entry name" value="DUF7043"/>
</dbReference>
<evidence type="ECO:0000313" key="4">
    <source>
        <dbReference type="EMBL" id="KAG8227256.1"/>
    </source>
</evidence>
<evidence type="ECO:0000256" key="1">
    <source>
        <dbReference type="SAM" id="MobiDB-lite"/>
    </source>
</evidence>
<dbReference type="PANTHER" id="PTHR22255:SF9">
    <property type="entry name" value="LP06548P"/>
    <property type="match status" value="1"/>
</dbReference>
<reference evidence="4" key="1">
    <citation type="submission" date="2013-04" db="EMBL/GenBank/DDBJ databases">
        <authorList>
            <person name="Qu J."/>
            <person name="Murali S.C."/>
            <person name="Bandaranaike D."/>
            <person name="Bellair M."/>
            <person name="Blankenburg K."/>
            <person name="Chao H."/>
            <person name="Dinh H."/>
            <person name="Doddapaneni H."/>
            <person name="Downs B."/>
            <person name="Dugan-Rocha S."/>
            <person name="Elkadiri S."/>
            <person name="Gnanaolivu R.D."/>
            <person name="Hernandez B."/>
            <person name="Javaid M."/>
            <person name="Jayaseelan J.C."/>
            <person name="Lee S."/>
            <person name="Li M."/>
            <person name="Ming W."/>
            <person name="Munidasa M."/>
            <person name="Muniz J."/>
            <person name="Nguyen L."/>
            <person name="Ongeri F."/>
            <person name="Osuji N."/>
            <person name="Pu L.-L."/>
            <person name="Puazo M."/>
            <person name="Qu C."/>
            <person name="Quiroz J."/>
            <person name="Raj R."/>
            <person name="Weissenberger G."/>
            <person name="Xin Y."/>
            <person name="Zou X."/>
            <person name="Han Y."/>
            <person name="Richards S."/>
            <person name="Worley K."/>
            <person name="Muzny D."/>
            <person name="Gibbs R."/>
        </authorList>
    </citation>
    <scope>NUCLEOTIDE SEQUENCE</scope>
    <source>
        <strain evidence="4">Sampled in the wild</strain>
    </source>
</reference>
<sequence length="684" mass="75710">MVGTAGLFPRAVCSYDVGYQLCTMWCSKKSRSHCDNYPENMSITCELECSEECRAPIITSNDDRIWRSVVDAVFLKVGLGNGFSLVSCHLWSLTAHPLEQKECVLRALRISSSLKTGGIYYILIFLDKKPTFCDHKDTLQKLCGQIGGDATLYSMFRANAKAVHCPFRGPFTFTYNRGNGECGQPVSRVDSCTEESRLLLRYQACPDIHGTESTVEELVCLATWKDGSTRYLVGMLERMMATSNEDRYRCFVYDRKSRGDRRVTIEIAQSGDATCNGLLTATEGSRTMRLTKVENHSSRCRYPSWVTEHHHWHTLDSQKSFHFSHKNATMRISNATAPQSSSPPAVPTSPALSAPSPASLSSSPEEEGGGGRLHKGSAGGRRVGAEGVRAGSGAQAEMHVVCHSIEETSEKQVTLVTHVTMGCQSGYVCMVFYRRDAHVIELQQSSNFARVPEEACSPLFFNPVSLPYITLITEAMKPRKCPYLGRYTITGVSRGERDIGLMFTKGEKRSESMRDRRELKAVAGGQWRRRRRREVCSGEDFDSLVVGCSASDTMEFHSSCNPEAVSAYSCHGSWEDNGTNYLIASPVSRKSVGARRYCFIYTETESGDKKMLQFSSVADTCLRNPSPTLGEHNPSSGIWAFNVTVNGQCAEASTSADSGKFIQPEAWLVFSISLVLSCWLSGLR</sequence>
<dbReference type="PANTHER" id="PTHR22255">
    <property type="entry name" value="LP06548P"/>
    <property type="match status" value="1"/>
</dbReference>